<reference evidence="3 4" key="1">
    <citation type="submission" date="2014-04" db="EMBL/GenBank/DDBJ databases">
        <title>Evolutionary Origins and Diversification of the Mycorrhizal Mutualists.</title>
        <authorList>
            <consortium name="DOE Joint Genome Institute"/>
            <consortium name="Mycorrhizal Genomics Consortium"/>
            <person name="Kohler A."/>
            <person name="Kuo A."/>
            <person name="Nagy L.G."/>
            <person name="Floudas D."/>
            <person name="Copeland A."/>
            <person name="Barry K.W."/>
            <person name="Cichocki N."/>
            <person name="Veneault-Fourrey C."/>
            <person name="LaButti K."/>
            <person name="Lindquist E.A."/>
            <person name="Lipzen A."/>
            <person name="Lundell T."/>
            <person name="Morin E."/>
            <person name="Murat C."/>
            <person name="Riley R."/>
            <person name="Ohm R."/>
            <person name="Sun H."/>
            <person name="Tunlid A."/>
            <person name="Henrissat B."/>
            <person name="Grigoriev I.V."/>
            <person name="Hibbett D.S."/>
            <person name="Martin F."/>
        </authorList>
    </citation>
    <scope>NUCLEOTIDE SEQUENCE [LARGE SCALE GENOMIC DNA]</scope>
    <source>
        <strain evidence="3 4">FD-317 M1</strain>
    </source>
</reference>
<evidence type="ECO:0000313" key="4">
    <source>
        <dbReference type="Proteomes" id="UP000053593"/>
    </source>
</evidence>
<name>A0A0D0AKF8_9AGAR</name>
<keyword evidence="1" id="KW-0175">Coiled coil</keyword>
<sequence>MNIKQERALQFLSFSADINMTGSQHKVFKKLRKIFQRSRSSSPARSPAHGGDATPSAQNILPNVPSDVSRPGGNAVLAARVIGQHEAVGATAQLINASTLAAATVAPGGEGSHAHTPHTPSVGTFALLVPGQDNDHKSLEEKATNIRNNETDKTVKPLVQKAKNLLEIVHSLTKRAEPLLEGTVAKLPFGVFNTLVEAFETYEDNNERAEKGLDQIIHRLQIVGHNLALGDGKLGEDMMDSLYNFQRNLQQTQQELENFKGNRTWTKIWTMDQAAQRIQDLIADIEEFTKTFSVSVLF</sequence>
<feature type="compositionally biased region" description="Low complexity" evidence="2">
    <location>
        <begin position="37"/>
        <end position="48"/>
    </location>
</feature>
<organism evidence="3 4">
    <name type="scientific">Collybiopsis luxurians FD-317 M1</name>
    <dbReference type="NCBI Taxonomy" id="944289"/>
    <lineage>
        <taxon>Eukaryota</taxon>
        <taxon>Fungi</taxon>
        <taxon>Dikarya</taxon>
        <taxon>Basidiomycota</taxon>
        <taxon>Agaricomycotina</taxon>
        <taxon>Agaricomycetes</taxon>
        <taxon>Agaricomycetidae</taxon>
        <taxon>Agaricales</taxon>
        <taxon>Marasmiineae</taxon>
        <taxon>Omphalotaceae</taxon>
        <taxon>Collybiopsis</taxon>
        <taxon>Collybiopsis luxurians</taxon>
    </lineage>
</organism>
<dbReference type="Proteomes" id="UP000053593">
    <property type="component" value="Unassembled WGS sequence"/>
</dbReference>
<feature type="region of interest" description="Disordered" evidence="2">
    <location>
        <begin position="106"/>
        <end position="125"/>
    </location>
</feature>
<keyword evidence="4" id="KW-1185">Reference proteome</keyword>
<accession>A0A0D0AKF8</accession>
<dbReference type="EMBL" id="KN834888">
    <property type="protein sequence ID" value="KIK50695.1"/>
    <property type="molecule type" value="Genomic_DNA"/>
</dbReference>
<dbReference type="InterPro" id="IPR059179">
    <property type="entry name" value="MLKL-like_MCAfunc"/>
</dbReference>
<protein>
    <submittedName>
        <fullName evidence="3">Uncharacterized protein</fullName>
    </submittedName>
</protein>
<dbReference type="CDD" id="cd21037">
    <property type="entry name" value="MLKL_NTD"/>
    <property type="match status" value="1"/>
</dbReference>
<proteinExistence type="predicted"/>
<dbReference type="AlphaFoldDB" id="A0A0D0AKF8"/>
<feature type="coiled-coil region" evidence="1">
    <location>
        <begin position="242"/>
        <end position="291"/>
    </location>
</feature>
<evidence type="ECO:0000256" key="2">
    <source>
        <dbReference type="SAM" id="MobiDB-lite"/>
    </source>
</evidence>
<gene>
    <name evidence="3" type="ORF">GYMLUDRAFT_266083</name>
</gene>
<evidence type="ECO:0000256" key="1">
    <source>
        <dbReference type="SAM" id="Coils"/>
    </source>
</evidence>
<dbReference type="HOGENOM" id="CLU_934000_0_0_1"/>
<evidence type="ECO:0000313" key="3">
    <source>
        <dbReference type="EMBL" id="KIK50695.1"/>
    </source>
</evidence>
<feature type="region of interest" description="Disordered" evidence="2">
    <location>
        <begin position="35"/>
        <end position="68"/>
    </location>
</feature>